<organism evidence="1 2">
    <name type="scientific">Polaribacter phage P12002S</name>
    <dbReference type="NCBI Taxonomy" id="1647387"/>
    <lineage>
        <taxon>Viruses</taxon>
        <taxon>Duplodnaviria</taxon>
        <taxon>Heunggongvirae</taxon>
        <taxon>Uroviricota</taxon>
        <taxon>Caudoviricetes</taxon>
        <taxon>Incheonvirus</taxon>
        <taxon>Incheonvirus P12002S</taxon>
    </lineage>
</organism>
<evidence type="ECO:0000313" key="1">
    <source>
        <dbReference type="EMBL" id="AKG94315.1"/>
    </source>
</evidence>
<accession>A0A0F7ILL5</accession>
<dbReference type="GeneID" id="26623029"/>
<gene>
    <name evidence="1" type="ORF">P12002S_0059</name>
</gene>
<reference evidence="1 2" key="1">
    <citation type="journal article" date="2015" name="Stand. Genomic Sci.">
        <title>Complete genome sequences of bacteriophages P12002L and P12002S, two lytic phages that infect a marine Polaribacter strain.</title>
        <authorList>
            <person name="Kang I."/>
            <person name="Jang H."/>
            <person name="Cho J.-C."/>
        </authorList>
    </citation>
    <scope>NUCLEOTIDE SEQUENCE [LARGE SCALE GENOMIC DNA]</scope>
</reference>
<dbReference type="RefSeq" id="YP_009195733.1">
    <property type="nucleotide sequence ID" value="NC_028763.1"/>
</dbReference>
<dbReference type="KEGG" id="vg:26623029"/>
<dbReference type="Proteomes" id="UP000204416">
    <property type="component" value="Segment"/>
</dbReference>
<proteinExistence type="predicted"/>
<keyword evidence="2" id="KW-1185">Reference proteome</keyword>
<name>A0A0F7ILL5_9CAUD</name>
<evidence type="ECO:0000313" key="2">
    <source>
        <dbReference type="Proteomes" id="UP000204416"/>
    </source>
</evidence>
<dbReference type="EMBL" id="KR136260">
    <property type="protein sequence ID" value="AKG94315.1"/>
    <property type="molecule type" value="Genomic_DNA"/>
</dbReference>
<protein>
    <submittedName>
        <fullName evidence="1">Uncharacterized protein</fullName>
    </submittedName>
</protein>
<sequence length="82" mass="9674">MSWIKKLFSKKTQTEQCTIHSVTCSLCSEKDKMYSFKVSDYITEIVGRKNEEGNFFYIQRGDGAVHKYDADRITQAYELNYR</sequence>